<dbReference type="AlphaFoldDB" id="W7T7J0"/>
<dbReference type="Pfam" id="PF00069">
    <property type="entry name" value="Pkinase"/>
    <property type="match status" value="1"/>
</dbReference>
<comment type="catalytic activity">
    <reaction evidence="9">
        <text>L-seryl-[protein] + ATP = O-phospho-L-seryl-[protein] + ADP + H(+)</text>
        <dbReference type="Rhea" id="RHEA:17989"/>
        <dbReference type="Rhea" id="RHEA-COMP:9863"/>
        <dbReference type="Rhea" id="RHEA-COMP:11604"/>
        <dbReference type="ChEBI" id="CHEBI:15378"/>
        <dbReference type="ChEBI" id="CHEBI:29999"/>
        <dbReference type="ChEBI" id="CHEBI:30616"/>
        <dbReference type="ChEBI" id="CHEBI:83421"/>
        <dbReference type="ChEBI" id="CHEBI:456216"/>
        <dbReference type="EC" id="2.7.11.1"/>
    </reaction>
</comment>
<dbReference type="InterPro" id="IPR050660">
    <property type="entry name" value="NEK_Ser/Thr_kinase"/>
</dbReference>
<dbReference type="InterPro" id="IPR017441">
    <property type="entry name" value="Protein_kinase_ATP_BS"/>
</dbReference>
<dbReference type="PANTHER" id="PTHR43671:SF98">
    <property type="entry name" value="SERINE_THREONINE-PROTEIN KINASE NEK11"/>
    <property type="match status" value="1"/>
</dbReference>
<comment type="catalytic activity">
    <reaction evidence="8">
        <text>L-threonyl-[protein] + ATP = O-phospho-L-threonyl-[protein] + ADP + H(+)</text>
        <dbReference type="Rhea" id="RHEA:46608"/>
        <dbReference type="Rhea" id="RHEA-COMP:11060"/>
        <dbReference type="Rhea" id="RHEA-COMP:11605"/>
        <dbReference type="ChEBI" id="CHEBI:15378"/>
        <dbReference type="ChEBI" id="CHEBI:30013"/>
        <dbReference type="ChEBI" id="CHEBI:30616"/>
        <dbReference type="ChEBI" id="CHEBI:61977"/>
        <dbReference type="ChEBI" id="CHEBI:456216"/>
        <dbReference type="EC" id="2.7.11.1"/>
    </reaction>
</comment>
<gene>
    <name evidence="13" type="ORF">Naga_100102g17</name>
</gene>
<evidence type="ECO:0000256" key="4">
    <source>
        <dbReference type="ARBA" id="ARBA00022679"/>
    </source>
</evidence>
<organism evidence="13 14">
    <name type="scientific">Nannochloropsis gaditana</name>
    <dbReference type="NCBI Taxonomy" id="72520"/>
    <lineage>
        <taxon>Eukaryota</taxon>
        <taxon>Sar</taxon>
        <taxon>Stramenopiles</taxon>
        <taxon>Ochrophyta</taxon>
        <taxon>Eustigmatophyceae</taxon>
        <taxon>Eustigmatales</taxon>
        <taxon>Monodopsidaceae</taxon>
        <taxon>Nannochloropsis</taxon>
    </lineage>
</organism>
<evidence type="ECO:0000256" key="1">
    <source>
        <dbReference type="ARBA" id="ARBA00010886"/>
    </source>
</evidence>
<name>W7T7J0_9STRA</name>
<keyword evidence="14" id="KW-1185">Reference proteome</keyword>
<evidence type="ECO:0000259" key="12">
    <source>
        <dbReference type="PROSITE" id="PS50011"/>
    </source>
</evidence>
<dbReference type="GO" id="GO:0004674">
    <property type="term" value="F:protein serine/threonine kinase activity"/>
    <property type="evidence" value="ECO:0007669"/>
    <property type="project" value="UniProtKB-KW"/>
</dbReference>
<evidence type="ECO:0000256" key="9">
    <source>
        <dbReference type="ARBA" id="ARBA00048679"/>
    </source>
</evidence>
<dbReference type="OrthoDB" id="4062651at2759"/>
<dbReference type="Gene3D" id="1.10.510.10">
    <property type="entry name" value="Transferase(Phosphotransferase) domain 1"/>
    <property type="match status" value="1"/>
</dbReference>
<evidence type="ECO:0000256" key="11">
    <source>
        <dbReference type="SAM" id="MobiDB-lite"/>
    </source>
</evidence>
<dbReference type="SUPFAM" id="SSF56112">
    <property type="entry name" value="Protein kinase-like (PK-like)"/>
    <property type="match status" value="1"/>
</dbReference>
<keyword evidence="4" id="KW-0808">Transferase</keyword>
<evidence type="ECO:0000313" key="14">
    <source>
        <dbReference type="Proteomes" id="UP000019335"/>
    </source>
</evidence>
<dbReference type="PROSITE" id="PS00107">
    <property type="entry name" value="PROTEIN_KINASE_ATP"/>
    <property type="match status" value="1"/>
</dbReference>
<dbReference type="PROSITE" id="PS50011">
    <property type="entry name" value="PROTEIN_KINASE_DOM"/>
    <property type="match status" value="1"/>
</dbReference>
<dbReference type="PROSITE" id="PS00108">
    <property type="entry name" value="PROTEIN_KINASE_ST"/>
    <property type="match status" value="1"/>
</dbReference>
<dbReference type="InterPro" id="IPR008271">
    <property type="entry name" value="Ser/Thr_kinase_AS"/>
</dbReference>
<reference evidence="13 14" key="1">
    <citation type="journal article" date="2014" name="Mol. Plant">
        <title>Chromosome Scale Genome Assembly and Transcriptome Profiling of Nannochloropsis gaditana in Nitrogen Depletion.</title>
        <authorList>
            <person name="Corteggiani Carpinelli E."/>
            <person name="Telatin A."/>
            <person name="Vitulo N."/>
            <person name="Forcato C."/>
            <person name="D'Angelo M."/>
            <person name="Schiavon R."/>
            <person name="Vezzi A."/>
            <person name="Giacometti G.M."/>
            <person name="Morosinotto T."/>
            <person name="Valle G."/>
        </authorList>
    </citation>
    <scope>NUCLEOTIDE SEQUENCE [LARGE SCALE GENOMIC DNA]</scope>
    <source>
        <strain evidence="13 14">B-31</strain>
    </source>
</reference>
<dbReference type="EC" id="2.7.11.1" evidence="2"/>
<comment type="similarity">
    <text evidence="1">Belongs to the protein kinase superfamily. NEK Ser/Thr protein kinase family. NIMA subfamily.</text>
</comment>
<dbReference type="InterPro" id="IPR000719">
    <property type="entry name" value="Prot_kinase_dom"/>
</dbReference>
<dbReference type="SMART" id="SM00220">
    <property type="entry name" value="S_TKc"/>
    <property type="match status" value="1"/>
</dbReference>
<protein>
    <recommendedName>
        <fullName evidence="2">non-specific serine/threonine protein kinase</fullName>
        <ecNumber evidence="2">2.7.11.1</ecNumber>
    </recommendedName>
</protein>
<keyword evidence="3" id="KW-0723">Serine/threonine-protein kinase</keyword>
<dbReference type="Proteomes" id="UP000019335">
    <property type="component" value="Chromosome 19"/>
</dbReference>
<keyword evidence="7 10" id="KW-0067">ATP-binding</keyword>
<feature type="binding site" evidence="10">
    <location>
        <position position="333"/>
    </location>
    <ligand>
        <name>ATP</name>
        <dbReference type="ChEBI" id="CHEBI:30616"/>
    </ligand>
</feature>
<sequence>MQGQPRHSRLPLWGKKLPKMWAIQCRGNAVPLHTYRRAWGGAECKIGGHSHDHLRMLPLEPHVLGQNELLTLGADNLRRFAVTKGPSTKLLEGFRASSNATRTYLRQSTSMSSSGVLPHSALSKAADNMMSGLHERPAPRGQDQRNGIRGEFLGSSSTHHVSEVSHDMFAPVPFQHDCKATLFPTDDDACDPLFNKKIKKSIAQAGAAAVVTSTVYQAVKHHKHKNDRQSAGDGNISQTIEEKRKRAGESGPLTEPTAEFMATDPWRGDEPIQEPTLDTAEAWSTLLRTAPAWSQLRLYSFIRSLGKGSHAEALLVEKGSYERDKRKKLCVLKVSSFLPEAINESRLLSVLSAKSNIAHPYVVRLEDVHVEQFGTSHLAFLQLEYCEGGDLDTYVRGRGTYCRHAFDDVHIHYIASELLAGLASLHAQEIVHRDVKPANILLGTDGDVKLCDFGVASQYRDIWPDGSYVPAGSLAYMSPEIRQMLSCASERDQSTYNIATTRELPVLTLTGKVDVWALSCVVYALCLSISEPNLVDVPPLQAVAEVCDHRGWPPFNASHKISSKDPGKVANEICWLLVLGLQPNPELRPSAEDLKKFVSCSEKQTNIEWLARL</sequence>
<evidence type="ECO:0000256" key="2">
    <source>
        <dbReference type="ARBA" id="ARBA00012513"/>
    </source>
</evidence>
<evidence type="ECO:0000256" key="7">
    <source>
        <dbReference type="ARBA" id="ARBA00022840"/>
    </source>
</evidence>
<dbReference type="InterPro" id="IPR011009">
    <property type="entry name" value="Kinase-like_dom_sf"/>
</dbReference>
<evidence type="ECO:0000256" key="6">
    <source>
        <dbReference type="ARBA" id="ARBA00022777"/>
    </source>
</evidence>
<dbReference type="EMBL" id="AZIL01001964">
    <property type="protein sequence ID" value="EWM22970.1"/>
    <property type="molecule type" value="Genomic_DNA"/>
</dbReference>
<evidence type="ECO:0000256" key="5">
    <source>
        <dbReference type="ARBA" id="ARBA00022741"/>
    </source>
</evidence>
<comment type="caution">
    <text evidence="13">The sequence shown here is derived from an EMBL/GenBank/DDBJ whole genome shotgun (WGS) entry which is preliminary data.</text>
</comment>
<feature type="domain" description="Protein kinase" evidence="12">
    <location>
        <begin position="299"/>
        <end position="610"/>
    </location>
</feature>
<feature type="compositionally biased region" description="Basic and acidic residues" evidence="11">
    <location>
        <begin position="136"/>
        <end position="148"/>
    </location>
</feature>
<keyword evidence="6 13" id="KW-0418">Kinase</keyword>
<feature type="region of interest" description="Disordered" evidence="11">
    <location>
        <begin position="242"/>
        <end position="273"/>
    </location>
</feature>
<accession>W7T7J0</accession>
<evidence type="ECO:0000256" key="10">
    <source>
        <dbReference type="PROSITE-ProRule" id="PRU10141"/>
    </source>
</evidence>
<feature type="region of interest" description="Disordered" evidence="11">
    <location>
        <begin position="136"/>
        <end position="159"/>
    </location>
</feature>
<evidence type="ECO:0000313" key="13">
    <source>
        <dbReference type="EMBL" id="EWM22970.1"/>
    </source>
</evidence>
<dbReference type="GO" id="GO:0005524">
    <property type="term" value="F:ATP binding"/>
    <property type="evidence" value="ECO:0007669"/>
    <property type="project" value="UniProtKB-UniRule"/>
</dbReference>
<keyword evidence="5 10" id="KW-0547">Nucleotide-binding</keyword>
<evidence type="ECO:0000256" key="8">
    <source>
        <dbReference type="ARBA" id="ARBA00047899"/>
    </source>
</evidence>
<proteinExistence type="inferred from homology"/>
<evidence type="ECO:0000256" key="3">
    <source>
        <dbReference type="ARBA" id="ARBA00022527"/>
    </source>
</evidence>
<dbReference type="PANTHER" id="PTHR43671">
    <property type="entry name" value="SERINE/THREONINE-PROTEIN KINASE NEK"/>
    <property type="match status" value="1"/>
</dbReference>